<evidence type="ECO:0000313" key="3">
    <source>
        <dbReference type="Proteomes" id="UP001642405"/>
    </source>
</evidence>
<gene>
    <name evidence="2" type="ORF">SCUCBS95973_004020</name>
</gene>
<feature type="region of interest" description="Disordered" evidence="1">
    <location>
        <begin position="185"/>
        <end position="243"/>
    </location>
</feature>
<feature type="region of interest" description="Disordered" evidence="1">
    <location>
        <begin position="17"/>
        <end position="59"/>
    </location>
</feature>
<evidence type="ECO:0000313" key="2">
    <source>
        <dbReference type="EMBL" id="CAK7220034.1"/>
    </source>
</evidence>
<comment type="caution">
    <text evidence="2">The sequence shown here is derived from an EMBL/GenBank/DDBJ whole genome shotgun (WGS) entry which is preliminary data.</text>
</comment>
<feature type="region of interest" description="Disordered" evidence="1">
    <location>
        <begin position="129"/>
        <end position="161"/>
    </location>
</feature>
<name>A0ABP0BLE2_9PEZI</name>
<proteinExistence type="predicted"/>
<organism evidence="2 3">
    <name type="scientific">Sporothrix curviconia</name>
    <dbReference type="NCBI Taxonomy" id="1260050"/>
    <lineage>
        <taxon>Eukaryota</taxon>
        <taxon>Fungi</taxon>
        <taxon>Dikarya</taxon>
        <taxon>Ascomycota</taxon>
        <taxon>Pezizomycotina</taxon>
        <taxon>Sordariomycetes</taxon>
        <taxon>Sordariomycetidae</taxon>
        <taxon>Ophiostomatales</taxon>
        <taxon>Ophiostomataceae</taxon>
        <taxon>Sporothrix</taxon>
    </lineage>
</organism>
<feature type="region of interest" description="Disordered" evidence="1">
    <location>
        <begin position="71"/>
        <end position="90"/>
    </location>
</feature>
<feature type="region of interest" description="Disordered" evidence="1">
    <location>
        <begin position="256"/>
        <end position="278"/>
    </location>
</feature>
<dbReference type="EMBL" id="CAWUHB010000019">
    <property type="protein sequence ID" value="CAK7220034.1"/>
    <property type="molecule type" value="Genomic_DNA"/>
</dbReference>
<dbReference type="Proteomes" id="UP001642405">
    <property type="component" value="Unassembled WGS sequence"/>
</dbReference>
<protein>
    <submittedName>
        <fullName evidence="2">Uncharacterized protein</fullName>
    </submittedName>
</protein>
<feature type="compositionally biased region" description="Low complexity" evidence="1">
    <location>
        <begin position="186"/>
        <end position="196"/>
    </location>
</feature>
<evidence type="ECO:0000256" key="1">
    <source>
        <dbReference type="SAM" id="MobiDB-lite"/>
    </source>
</evidence>
<accession>A0ABP0BLE2</accession>
<feature type="compositionally biased region" description="Low complexity" evidence="1">
    <location>
        <begin position="133"/>
        <end position="151"/>
    </location>
</feature>
<sequence>MGFFSFLHRLVCKKCKATSGSSQDHREHRHKERRRHRVLKKRQISPPLPSSSRSAAHRIPAETDLRLQTDKCSSVSSMPPQLTLPWESRPRPPPITELPVVIPVYVQPLAVQPQTRRDYLLLPDSPTVASREPLISSSPSAPSPASLSTRPPITPSARIPLGYLSDGPPLVSFRNRMAARQTLLENSSSNGSSHGNPGHRPHHSDSSIDSATTTCGPRYIPSSKSLPRPRSVAVPPSTQQTLPFLRTCKPFDEIPMAPSQKPCPFESPSTLPPRAPTFSFHPPPPPPPLSLQLSHSFANRPARCHQPSPAPARILSNNYTPFRKPPFPSGAGFRLLIPYDSERGRSMLKALRRLLVIPAEWSAAQTLLFVLKHPRLRCLNLPSGQPSSSLSPSAFRDLLNVLRCNCIDWKGVLQSIDVPTQYRLMQPVSAATSLSSHPFSVVSVVSAAPASPSSSLSPSSPLATFTHFSASDSVLVSNWLEKGKPLFTRQTSLKSLLLRRVGAGRPVQGRQDDRLTTAGLYDIALNRRCRYHQLWSGAGASPLSSNTALDDVECVISNCQ</sequence>
<keyword evidence="3" id="KW-1185">Reference proteome</keyword>
<feature type="compositionally biased region" description="Basic residues" evidence="1">
    <location>
        <begin position="27"/>
        <end position="43"/>
    </location>
</feature>
<feature type="compositionally biased region" description="Polar residues" evidence="1">
    <location>
        <begin position="71"/>
        <end position="80"/>
    </location>
</feature>
<reference evidence="2 3" key="1">
    <citation type="submission" date="2024-01" db="EMBL/GenBank/DDBJ databases">
        <authorList>
            <person name="Allen C."/>
            <person name="Tagirdzhanova G."/>
        </authorList>
    </citation>
    <scope>NUCLEOTIDE SEQUENCE [LARGE SCALE GENOMIC DNA]</scope>
</reference>